<feature type="chain" id="PRO_5040330675" evidence="2">
    <location>
        <begin position="18"/>
        <end position="96"/>
    </location>
</feature>
<evidence type="ECO:0000313" key="4">
    <source>
        <dbReference type="Proteomes" id="UP000807353"/>
    </source>
</evidence>
<dbReference type="AlphaFoldDB" id="A0A9P5YC49"/>
<name>A0A9P5YC49_9AGAR</name>
<dbReference type="Proteomes" id="UP000807353">
    <property type="component" value="Unassembled WGS sequence"/>
</dbReference>
<proteinExistence type="predicted"/>
<feature type="signal peptide" evidence="2">
    <location>
        <begin position="1"/>
        <end position="17"/>
    </location>
</feature>
<evidence type="ECO:0000256" key="2">
    <source>
        <dbReference type="SAM" id="SignalP"/>
    </source>
</evidence>
<feature type="compositionally biased region" description="Polar residues" evidence="1">
    <location>
        <begin position="77"/>
        <end position="86"/>
    </location>
</feature>
<gene>
    <name evidence="3" type="ORF">BDZ94DRAFT_1249187</name>
</gene>
<sequence>MATALILIKWMIAPAVALSFYRSVVGHLRTYEPACPELMPVQRMSSFSQRLNTAETRLGKLERKQAAAAARLRRQRSNLAPQNTLSADAATNRLSR</sequence>
<keyword evidence="2" id="KW-0732">Signal</keyword>
<reference evidence="3" key="1">
    <citation type="submission" date="2020-11" db="EMBL/GenBank/DDBJ databases">
        <authorList>
            <consortium name="DOE Joint Genome Institute"/>
            <person name="Ahrendt S."/>
            <person name="Riley R."/>
            <person name="Andreopoulos W."/>
            <person name="Labutti K."/>
            <person name="Pangilinan J."/>
            <person name="Ruiz-Duenas F.J."/>
            <person name="Barrasa J.M."/>
            <person name="Sanchez-Garcia M."/>
            <person name="Camarero S."/>
            <person name="Miyauchi S."/>
            <person name="Serrano A."/>
            <person name="Linde D."/>
            <person name="Babiker R."/>
            <person name="Drula E."/>
            <person name="Ayuso-Fernandez I."/>
            <person name="Pacheco R."/>
            <person name="Padilla G."/>
            <person name="Ferreira P."/>
            <person name="Barriuso J."/>
            <person name="Kellner H."/>
            <person name="Castanera R."/>
            <person name="Alfaro M."/>
            <person name="Ramirez L."/>
            <person name="Pisabarro A.G."/>
            <person name="Kuo A."/>
            <person name="Tritt A."/>
            <person name="Lipzen A."/>
            <person name="He G."/>
            <person name="Yan M."/>
            <person name="Ng V."/>
            <person name="Cullen D."/>
            <person name="Martin F."/>
            <person name="Rosso M.-N."/>
            <person name="Henrissat B."/>
            <person name="Hibbett D."/>
            <person name="Martinez A.T."/>
            <person name="Grigoriev I.V."/>
        </authorList>
    </citation>
    <scope>NUCLEOTIDE SEQUENCE</scope>
    <source>
        <strain evidence="3">CBS 247.69</strain>
    </source>
</reference>
<accession>A0A9P5YC49</accession>
<evidence type="ECO:0000313" key="3">
    <source>
        <dbReference type="EMBL" id="KAF9467372.1"/>
    </source>
</evidence>
<keyword evidence="4" id="KW-1185">Reference proteome</keyword>
<protein>
    <submittedName>
        <fullName evidence="3">Uncharacterized protein</fullName>
    </submittedName>
</protein>
<organism evidence="3 4">
    <name type="scientific">Collybia nuda</name>
    <dbReference type="NCBI Taxonomy" id="64659"/>
    <lineage>
        <taxon>Eukaryota</taxon>
        <taxon>Fungi</taxon>
        <taxon>Dikarya</taxon>
        <taxon>Basidiomycota</taxon>
        <taxon>Agaricomycotina</taxon>
        <taxon>Agaricomycetes</taxon>
        <taxon>Agaricomycetidae</taxon>
        <taxon>Agaricales</taxon>
        <taxon>Tricholomatineae</taxon>
        <taxon>Clitocybaceae</taxon>
        <taxon>Collybia</taxon>
    </lineage>
</organism>
<evidence type="ECO:0000256" key="1">
    <source>
        <dbReference type="SAM" id="MobiDB-lite"/>
    </source>
</evidence>
<dbReference type="EMBL" id="MU150237">
    <property type="protein sequence ID" value="KAF9467372.1"/>
    <property type="molecule type" value="Genomic_DNA"/>
</dbReference>
<feature type="region of interest" description="Disordered" evidence="1">
    <location>
        <begin position="65"/>
        <end position="96"/>
    </location>
</feature>
<comment type="caution">
    <text evidence="3">The sequence shown here is derived from an EMBL/GenBank/DDBJ whole genome shotgun (WGS) entry which is preliminary data.</text>
</comment>